<evidence type="ECO:0000256" key="3">
    <source>
        <dbReference type="ARBA" id="ARBA00023082"/>
    </source>
</evidence>
<comment type="similarity">
    <text evidence="1">Belongs to the sigma-70 factor family. ECF subfamily.</text>
</comment>
<proteinExistence type="inferred from homology"/>
<accession>A0ABQ1V9R0</accession>
<dbReference type="InterPro" id="IPR036388">
    <property type="entry name" value="WH-like_DNA-bd_sf"/>
</dbReference>
<dbReference type="PANTHER" id="PTHR43133:SF46">
    <property type="entry name" value="RNA POLYMERASE SIGMA-70 FACTOR ECF SUBFAMILY"/>
    <property type="match status" value="1"/>
</dbReference>
<dbReference type="Pfam" id="PF08281">
    <property type="entry name" value="Sigma70_r4_2"/>
    <property type="match status" value="1"/>
</dbReference>
<dbReference type="Gene3D" id="1.10.10.10">
    <property type="entry name" value="Winged helix-like DNA-binding domain superfamily/Winged helix DNA-binding domain"/>
    <property type="match status" value="1"/>
</dbReference>
<evidence type="ECO:0000313" key="7">
    <source>
        <dbReference type="EMBL" id="GGF47076.1"/>
    </source>
</evidence>
<keyword evidence="7" id="KW-0240">DNA-directed RNA polymerase</keyword>
<dbReference type="Proteomes" id="UP000647339">
    <property type="component" value="Unassembled WGS sequence"/>
</dbReference>
<name>A0ABQ1V9R0_9BACT</name>
<protein>
    <submittedName>
        <fullName evidence="7">DNA-directed RNA polymerase sigma-70 factor</fullName>
    </submittedName>
</protein>
<evidence type="ECO:0000256" key="2">
    <source>
        <dbReference type="ARBA" id="ARBA00023015"/>
    </source>
</evidence>
<dbReference type="InterPro" id="IPR014284">
    <property type="entry name" value="RNA_pol_sigma-70_dom"/>
</dbReference>
<evidence type="ECO:0000256" key="1">
    <source>
        <dbReference type="ARBA" id="ARBA00010641"/>
    </source>
</evidence>
<dbReference type="InterPro" id="IPR013249">
    <property type="entry name" value="RNA_pol_sigma70_r4_t2"/>
</dbReference>
<dbReference type="EMBL" id="BMIU01000026">
    <property type="protein sequence ID" value="GGF47076.1"/>
    <property type="molecule type" value="Genomic_DNA"/>
</dbReference>
<feature type="domain" description="RNA polymerase sigma factor 70 region 4 type 2" evidence="6">
    <location>
        <begin position="139"/>
        <end position="182"/>
    </location>
</feature>
<organism evidence="7 8">
    <name type="scientific">Echinicola rosea</name>
    <dbReference type="NCBI Taxonomy" id="1807691"/>
    <lineage>
        <taxon>Bacteria</taxon>
        <taxon>Pseudomonadati</taxon>
        <taxon>Bacteroidota</taxon>
        <taxon>Cytophagia</taxon>
        <taxon>Cytophagales</taxon>
        <taxon>Cyclobacteriaceae</taxon>
        <taxon>Echinicola</taxon>
    </lineage>
</organism>
<keyword evidence="8" id="KW-1185">Reference proteome</keyword>
<evidence type="ECO:0000259" key="6">
    <source>
        <dbReference type="Pfam" id="PF08281"/>
    </source>
</evidence>
<dbReference type="InterPro" id="IPR007627">
    <property type="entry name" value="RNA_pol_sigma70_r2"/>
</dbReference>
<dbReference type="PANTHER" id="PTHR43133">
    <property type="entry name" value="RNA POLYMERASE ECF-TYPE SIGMA FACTO"/>
    <property type="match status" value="1"/>
</dbReference>
<dbReference type="InterPro" id="IPR013324">
    <property type="entry name" value="RNA_pol_sigma_r3/r4-like"/>
</dbReference>
<reference evidence="8" key="1">
    <citation type="journal article" date="2019" name="Int. J. Syst. Evol. Microbiol.">
        <title>The Global Catalogue of Microorganisms (GCM) 10K type strain sequencing project: providing services to taxonomists for standard genome sequencing and annotation.</title>
        <authorList>
            <consortium name="The Broad Institute Genomics Platform"/>
            <consortium name="The Broad Institute Genome Sequencing Center for Infectious Disease"/>
            <person name="Wu L."/>
            <person name="Ma J."/>
        </authorList>
    </citation>
    <scope>NUCLEOTIDE SEQUENCE [LARGE SCALE GENOMIC DNA]</scope>
    <source>
        <strain evidence="8">CGMCC 1.15407</strain>
    </source>
</reference>
<sequence length="198" mass="23604">MFRNNEKGLYLYDELKNIMVTCSPDIELLEGIRNDDLRAFEQLYDQYWELMYRAAIGRIKSQDLAQDVVQDIFIDFWNRRKSLEINVGLKVYLLTAVKYRVFRWAENIHRHEQLREIHFEGLKTEIAPLEFEEVFSLIEVKLEKLSPAHRNIFRMNKLEGLSVSEISCQVNMAPQSVRNVLSKTTKYLKKELKGYYFL</sequence>
<dbReference type="SUPFAM" id="SSF88659">
    <property type="entry name" value="Sigma3 and sigma4 domains of RNA polymerase sigma factors"/>
    <property type="match status" value="1"/>
</dbReference>
<dbReference type="InterPro" id="IPR013325">
    <property type="entry name" value="RNA_pol_sigma_r2"/>
</dbReference>
<dbReference type="InterPro" id="IPR039425">
    <property type="entry name" value="RNA_pol_sigma-70-like"/>
</dbReference>
<dbReference type="SUPFAM" id="SSF88946">
    <property type="entry name" value="Sigma2 domain of RNA polymerase sigma factors"/>
    <property type="match status" value="1"/>
</dbReference>
<evidence type="ECO:0000259" key="5">
    <source>
        <dbReference type="Pfam" id="PF04542"/>
    </source>
</evidence>
<comment type="caution">
    <text evidence="7">The sequence shown here is derived from an EMBL/GenBank/DDBJ whole genome shotgun (WGS) entry which is preliminary data.</text>
</comment>
<evidence type="ECO:0000256" key="4">
    <source>
        <dbReference type="ARBA" id="ARBA00023163"/>
    </source>
</evidence>
<gene>
    <name evidence="7" type="ORF">GCM10011339_39500</name>
</gene>
<dbReference type="Gene3D" id="1.10.1740.10">
    <property type="match status" value="1"/>
</dbReference>
<feature type="domain" description="RNA polymerase sigma-70 region 2" evidence="5">
    <location>
        <begin position="43"/>
        <end position="101"/>
    </location>
</feature>
<evidence type="ECO:0000313" key="8">
    <source>
        <dbReference type="Proteomes" id="UP000647339"/>
    </source>
</evidence>
<dbReference type="GO" id="GO:0000428">
    <property type="term" value="C:DNA-directed RNA polymerase complex"/>
    <property type="evidence" value="ECO:0007669"/>
    <property type="project" value="UniProtKB-KW"/>
</dbReference>
<keyword evidence="3" id="KW-0731">Sigma factor</keyword>
<keyword evidence="2" id="KW-0805">Transcription regulation</keyword>
<keyword evidence="4" id="KW-0804">Transcription</keyword>
<dbReference type="NCBIfam" id="TIGR02937">
    <property type="entry name" value="sigma70-ECF"/>
    <property type="match status" value="1"/>
</dbReference>
<dbReference type="RefSeq" id="WP_229683522.1">
    <property type="nucleotide sequence ID" value="NZ_BMIU01000026.1"/>
</dbReference>
<dbReference type="Pfam" id="PF04542">
    <property type="entry name" value="Sigma70_r2"/>
    <property type="match status" value="1"/>
</dbReference>